<comment type="caution">
    <text evidence="2">The sequence shown here is derived from an EMBL/GenBank/DDBJ whole genome shotgun (WGS) entry which is preliminary data.</text>
</comment>
<sequence length="77" mass="8244">MNLLLSVGHLLIAKSPEALAHSAAYLLLSGGGLLGLRWFLRKDLPWVSTTLGALGLVVLTVILITATDFVFPYQPAK</sequence>
<feature type="transmembrane region" description="Helical" evidence="1">
    <location>
        <begin position="44"/>
        <end position="71"/>
    </location>
</feature>
<dbReference type="EMBL" id="JABBGH010000003">
    <property type="protein sequence ID" value="NML67409.1"/>
    <property type="molecule type" value="Genomic_DNA"/>
</dbReference>
<organism evidence="2 3">
    <name type="scientific">Hymenobacter polaris</name>
    <dbReference type="NCBI Taxonomy" id="2682546"/>
    <lineage>
        <taxon>Bacteria</taxon>
        <taxon>Pseudomonadati</taxon>
        <taxon>Bacteroidota</taxon>
        <taxon>Cytophagia</taxon>
        <taxon>Cytophagales</taxon>
        <taxon>Hymenobacteraceae</taxon>
        <taxon>Hymenobacter</taxon>
    </lineage>
</organism>
<evidence type="ECO:0000313" key="3">
    <source>
        <dbReference type="Proteomes" id="UP000559626"/>
    </source>
</evidence>
<keyword evidence="1" id="KW-0812">Transmembrane</keyword>
<keyword evidence="1" id="KW-1133">Transmembrane helix</keyword>
<evidence type="ECO:0000256" key="1">
    <source>
        <dbReference type="SAM" id="Phobius"/>
    </source>
</evidence>
<keyword evidence="3" id="KW-1185">Reference proteome</keyword>
<name>A0A7Y0FPI6_9BACT</name>
<gene>
    <name evidence="2" type="ORF">HHL22_19575</name>
</gene>
<dbReference type="Proteomes" id="UP000559626">
    <property type="component" value="Unassembled WGS sequence"/>
</dbReference>
<accession>A0A7Y0FPI6</accession>
<evidence type="ECO:0000313" key="2">
    <source>
        <dbReference type="EMBL" id="NML67409.1"/>
    </source>
</evidence>
<dbReference type="AlphaFoldDB" id="A0A7Y0FPI6"/>
<reference evidence="2 3" key="1">
    <citation type="submission" date="2020-04" db="EMBL/GenBank/DDBJ databases">
        <title>Hymenobacter polaris sp. nov., isolated from Arctic soil.</title>
        <authorList>
            <person name="Dahal R.H."/>
        </authorList>
    </citation>
    <scope>NUCLEOTIDE SEQUENCE [LARGE SCALE GENOMIC DNA]</scope>
    <source>
        <strain evidence="2 3">RP-2-7</strain>
    </source>
</reference>
<dbReference type="RefSeq" id="WP_169533078.1">
    <property type="nucleotide sequence ID" value="NZ_JABBGH010000003.1"/>
</dbReference>
<protein>
    <submittedName>
        <fullName evidence="2">Uncharacterized protein</fullName>
    </submittedName>
</protein>
<proteinExistence type="predicted"/>
<keyword evidence="1" id="KW-0472">Membrane</keyword>